<name>W0V4Z1_9BURK</name>
<keyword evidence="3" id="KW-1185">Reference proteome</keyword>
<protein>
    <submittedName>
        <fullName evidence="2">MarR family protein</fullName>
    </submittedName>
</protein>
<dbReference type="InterPro" id="IPR000835">
    <property type="entry name" value="HTH_MarR-typ"/>
</dbReference>
<dbReference type="InterPro" id="IPR039422">
    <property type="entry name" value="MarR/SlyA-like"/>
</dbReference>
<organism evidence="2 3">
    <name type="scientific">Janthinobacterium agaricidamnosum NBRC 102515 = DSM 9628</name>
    <dbReference type="NCBI Taxonomy" id="1349767"/>
    <lineage>
        <taxon>Bacteria</taxon>
        <taxon>Pseudomonadati</taxon>
        <taxon>Pseudomonadota</taxon>
        <taxon>Betaproteobacteria</taxon>
        <taxon>Burkholderiales</taxon>
        <taxon>Oxalobacteraceae</taxon>
        <taxon>Janthinobacterium</taxon>
    </lineage>
</organism>
<dbReference type="InterPro" id="IPR036390">
    <property type="entry name" value="WH_DNA-bd_sf"/>
</dbReference>
<dbReference type="Proteomes" id="UP000027604">
    <property type="component" value="Chromosome I"/>
</dbReference>
<dbReference type="eggNOG" id="COG1846">
    <property type="taxonomic scope" value="Bacteria"/>
</dbReference>
<dbReference type="PANTHER" id="PTHR33164">
    <property type="entry name" value="TRANSCRIPTIONAL REGULATOR, MARR FAMILY"/>
    <property type="match status" value="1"/>
</dbReference>
<proteinExistence type="predicted"/>
<dbReference type="Gene3D" id="1.10.10.10">
    <property type="entry name" value="Winged helix-like DNA-binding domain superfamily/Winged helix DNA-binding domain"/>
    <property type="match status" value="1"/>
</dbReference>
<dbReference type="PANTHER" id="PTHR33164:SF43">
    <property type="entry name" value="HTH-TYPE TRANSCRIPTIONAL REPRESSOR YETL"/>
    <property type="match status" value="1"/>
</dbReference>
<accession>W0V4Z1</accession>
<gene>
    <name evidence="2" type="ORF">GJA_2293</name>
</gene>
<dbReference type="PROSITE" id="PS50995">
    <property type="entry name" value="HTH_MARR_2"/>
    <property type="match status" value="1"/>
</dbReference>
<dbReference type="SUPFAM" id="SSF46785">
    <property type="entry name" value="Winged helix' DNA-binding domain"/>
    <property type="match status" value="1"/>
</dbReference>
<feature type="domain" description="HTH marR-type" evidence="1">
    <location>
        <begin position="1"/>
        <end position="139"/>
    </location>
</feature>
<dbReference type="EMBL" id="HG322949">
    <property type="protein sequence ID" value="CDG82926.1"/>
    <property type="molecule type" value="Genomic_DNA"/>
</dbReference>
<evidence type="ECO:0000313" key="2">
    <source>
        <dbReference type="EMBL" id="CDG82926.1"/>
    </source>
</evidence>
<evidence type="ECO:0000259" key="1">
    <source>
        <dbReference type="PROSITE" id="PS50995"/>
    </source>
</evidence>
<evidence type="ECO:0000313" key="3">
    <source>
        <dbReference type="Proteomes" id="UP000027604"/>
    </source>
</evidence>
<dbReference type="AlphaFoldDB" id="W0V4Z1"/>
<dbReference type="STRING" id="1349767.GJA_2293"/>
<dbReference type="HOGENOM" id="CLU_083287_27_7_4"/>
<dbReference type="InterPro" id="IPR036388">
    <property type="entry name" value="WH-like_DNA-bd_sf"/>
</dbReference>
<sequence>MRVLRQFRMLFNAVKDHFRQIERDAGIGGAQLWALSKISASPGIGINDLAAALDIQQSTASNLVKSLIERQLIATERREDDRRAVALLALPAGQSVLDSAPAPFSGVLPAALDSLDQATLGRLEQDLASLIVLLRADERNAKTPLADL</sequence>
<reference evidence="2 3" key="1">
    <citation type="journal article" date="2015" name="Genome Announc.">
        <title>Genome Sequence of Mushroom Soft-Rot Pathogen Janthinobacterium agaricidamnosum.</title>
        <authorList>
            <person name="Graupner K."/>
            <person name="Lackner G."/>
            <person name="Hertweck C."/>
        </authorList>
    </citation>
    <scope>NUCLEOTIDE SEQUENCE [LARGE SCALE GENOMIC DNA]</scope>
    <source>
        <strain evidence="3">NBRC 102515 / DSM 9628</strain>
    </source>
</reference>
<dbReference type="PATRIC" id="fig|1349767.4.peg.4038"/>
<dbReference type="GO" id="GO:0003700">
    <property type="term" value="F:DNA-binding transcription factor activity"/>
    <property type="evidence" value="ECO:0007669"/>
    <property type="project" value="InterPro"/>
</dbReference>
<dbReference type="GO" id="GO:0006950">
    <property type="term" value="P:response to stress"/>
    <property type="evidence" value="ECO:0007669"/>
    <property type="project" value="TreeGrafter"/>
</dbReference>
<dbReference type="KEGG" id="jag:GJA_2293"/>
<dbReference type="Pfam" id="PF12802">
    <property type="entry name" value="MarR_2"/>
    <property type="match status" value="1"/>
</dbReference>
<dbReference type="SMART" id="SM00347">
    <property type="entry name" value="HTH_MARR"/>
    <property type="match status" value="1"/>
</dbReference>